<dbReference type="EMBL" id="WDEH01000085">
    <property type="protein sequence ID" value="KAB6129281.1"/>
    <property type="molecule type" value="Genomic_DNA"/>
</dbReference>
<name>A0A414GA25_9BACE</name>
<gene>
    <name evidence="1" type="ORF">GA424_25825</name>
</gene>
<organism evidence="1 2">
    <name type="scientific">Bacteroides xylanisolvens</name>
    <dbReference type="NCBI Taxonomy" id="371601"/>
    <lineage>
        <taxon>Bacteria</taxon>
        <taxon>Pseudomonadati</taxon>
        <taxon>Bacteroidota</taxon>
        <taxon>Bacteroidia</taxon>
        <taxon>Bacteroidales</taxon>
        <taxon>Bacteroidaceae</taxon>
        <taxon>Bacteroides</taxon>
    </lineage>
</organism>
<proteinExistence type="predicted"/>
<dbReference type="PANTHER" id="PTHR37422:SF13">
    <property type="entry name" value="LIPOPOLYSACCHARIDE BIOSYNTHESIS PROTEIN PA4999-RELATED"/>
    <property type="match status" value="1"/>
</dbReference>
<evidence type="ECO:0000313" key="2">
    <source>
        <dbReference type="Proteomes" id="UP000487596"/>
    </source>
</evidence>
<dbReference type="InterPro" id="IPR051533">
    <property type="entry name" value="WaaL-like"/>
</dbReference>
<evidence type="ECO:0000313" key="1">
    <source>
        <dbReference type="EMBL" id="KAB6129281.1"/>
    </source>
</evidence>
<dbReference type="Proteomes" id="UP000487596">
    <property type="component" value="Unassembled WGS sequence"/>
</dbReference>
<sequence length="402" mass="45083">MPIVFALMDMAGRIGNIGYTLYYPLLLILAFISLKHKSRTDGIFGFYLLACGMSILFNNIPSFYNIYVRFVAYILLFVAFTPLVNSRYASVLRMRSIQYFCFFTVFIVGINFVFFKGGNISAAQQQIYQNVGMYVGSTGNNEMGALGAISLAYLAGLLMYRKQFFNKVWIAVIGLFMVSNVAMLLMASSRSAVFCAFAAIISMIYVKNKQNLGSFAGILLGFFFLIFVLYPFFTEYARGIIEFKQGGDLTAFDTNSRDVLWALRMKEFESSPFWGIGFGTISDYNSWTIASGGTVETGSSWCAALSQTGLLGTIPIVWIVGGNLKWLLFTKKEHDYLTVLLTGLTIFFTIHPISEGYFTTVGAILCVLFWTVQGIVYSLRKGVFKTSDIPLLVINQRKFRLF</sequence>
<protein>
    <submittedName>
        <fullName evidence="1">Uncharacterized protein</fullName>
    </submittedName>
</protein>
<accession>A0A414GA25</accession>
<reference evidence="1 2" key="1">
    <citation type="journal article" date="2019" name="Nat. Med.">
        <title>A library of human gut bacterial isolates paired with longitudinal multiomics data enables mechanistic microbiome research.</title>
        <authorList>
            <person name="Poyet M."/>
            <person name="Groussin M."/>
            <person name="Gibbons S.M."/>
            <person name="Avila-Pacheco J."/>
            <person name="Jiang X."/>
            <person name="Kearney S.M."/>
            <person name="Perrotta A.R."/>
            <person name="Berdy B."/>
            <person name="Zhao S."/>
            <person name="Lieberman T.D."/>
            <person name="Swanson P.K."/>
            <person name="Smith M."/>
            <person name="Roesemann S."/>
            <person name="Alexander J.E."/>
            <person name="Rich S.A."/>
            <person name="Livny J."/>
            <person name="Vlamakis H."/>
            <person name="Clish C."/>
            <person name="Bullock K."/>
            <person name="Deik A."/>
            <person name="Scott J."/>
            <person name="Pierce K.A."/>
            <person name="Xavier R.J."/>
            <person name="Alm E.J."/>
        </authorList>
    </citation>
    <scope>NUCLEOTIDE SEQUENCE [LARGE SCALE GENOMIC DNA]</scope>
    <source>
        <strain evidence="1 2">BIOML-A62</strain>
    </source>
</reference>
<dbReference type="PANTHER" id="PTHR37422">
    <property type="entry name" value="TEICHURONIC ACID BIOSYNTHESIS PROTEIN TUAE"/>
    <property type="match status" value="1"/>
</dbReference>
<comment type="caution">
    <text evidence="1">The sequence shown here is derived from an EMBL/GenBank/DDBJ whole genome shotgun (WGS) entry which is preliminary data.</text>
</comment>
<dbReference type="AlphaFoldDB" id="A0A414GA25"/>